<name>A0A8H6X9V6_9AGAR</name>
<dbReference type="AlphaFoldDB" id="A0A8H6X9V6"/>
<evidence type="ECO:0000256" key="2">
    <source>
        <dbReference type="SAM" id="Phobius"/>
    </source>
</evidence>
<evidence type="ECO:0000256" key="1">
    <source>
        <dbReference type="SAM" id="MobiDB-lite"/>
    </source>
</evidence>
<accession>A0A8H6X9V6</accession>
<keyword evidence="2" id="KW-1133">Transmembrane helix</keyword>
<evidence type="ECO:0000313" key="4">
    <source>
        <dbReference type="Proteomes" id="UP000623467"/>
    </source>
</evidence>
<reference evidence="3" key="1">
    <citation type="submission" date="2020-05" db="EMBL/GenBank/DDBJ databases">
        <title>Mycena genomes resolve the evolution of fungal bioluminescence.</title>
        <authorList>
            <person name="Tsai I.J."/>
        </authorList>
    </citation>
    <scope>NUCLEOTIDE SEQUENCE</scope>
    <source>
        <strain evidence="3">160909Yilan</strain>
    </source>
</reference>
<protein>
    <submittedName>
        <fullName evidence="3">Uncharacterized protein</fullName>
    </submittedName>
</protein>
<evidence type="ECO:0000313" key="3">
    <source>
        <dbReference type="EMBL" id="KAF7337323.1"/>
    </source>
</evidence>
<keyword evidence="2" id="KW-0812">Transmembrane</keyword>
<feature type="transmembrane region" description="Helical" evidence="2">
    <location>
        <begin position="407"/>
        <end position="426"/>
    </location>
</feature>
<gene>
    <name evidence="3" type="ORF">MSAN_02257600</name>
</gene>
<dbReference type="OrthoDB" id="3051716at2759"/>
<proteinExistence type="predicted"/>
<dbReference type="EMBL" id="JACAZH010000034">
    <property type="protein sequence ID" value="KAF7337323.1"/>
    <property type="molecule type" value="Genomic_DNA"/>
</dbReference>
<sequence>MDLIPSGRSLPGYSLLGSMSTQQGFDFLTGENSEAIIIDSLTLDQYHSICYWQFSVIRSMLIATSATVKIGTVWNSVPEDTFDNMLEIAWLPNIELAWPAVWHSIGANWKLGKIMADGWTRFASIDAIDTVIAVEFWAHTQSWLSQANHVFTSLQVPSNFKDYVLLSSIHFEVMISTADTPTGFLFLCSPEDFQTGHFSFKWPDCPAYWSLDPSGDERLTLENAVALGFPSLQLSAKIEIKSWDASVYAGMRQFHQAKGFDPDSQDVARHLGYPLYQFSGLHRMDTPFAHIDEEYSDNRGDTSGHPTHEELDEAPKLFPTNHDLPAPSTDQDVAEIPVSRTVEQIVDSTQADPDSAVGSNHQAAEGISVSSTVDEIPESIMDPLNIPMISSANVDAEEMPLSGAFKFVINVKLSLILFLSLFWALYEM</sequence>
<organism evidence="3 4">
    <name type="scientific">Mycena sanguinolenta</name>
    <dbReference type="NCBI Taxonomy" id="230812"/>
    <lineage>
        <taxon>Eukaryota</taxon>
        <taxon>Fungi</taxon>
        <taxon>Dikarya</taxon>
        <taxon>Basidiomycota</taxon>
        <taxon>Agaricomycotina</taxon>
        <taxon>Agaricomycetes</taxon>
        <taxon>Agaricomycetidae</taxon>
        <taxon>Agaricales</taxon>
        <taxon>Marasmiineae</taxon>
        <taxon>Mycenaceae</taxon>
        <taxon>Mycena</taxon>
    </lineage>
</organism>
<keyword evidence="4" id="KW-1185">Reference proteome</keyword>
<comment type="caution">
    <text evidence="3">The sequence shown here is derived from an EMBL/GenBank/DDBJ whole genome shotgun (WGS) entry which is preliminary data.</text>
</comment>
<feature type="region of interest" description="Disordered" evidence="1">
    <location>
        <begin position="349"/>
        <end position="368"/>
    </location>
</feature>
<keyword evidence="2" id="KW-0472">Membrane</keyword>
<dbReference type="Proteomes" id="UP000623467">
    <property type="component" value="Unassembled WGS sequence"/>
</dbReference>